<dbReference type="GeneID" id="70239496"/>
<evidence type="ECO:0000313" key="1">
    <source>
        <dbReference type="EMBL" id="KAH8701882.1"/>
    </source>
</evidence>
<name>A0AAD4KYI3_9EURO</name>
<reference evidence="1" key="1">
    <citation type="submission" date="2021-12" db="EMBL/GenBank/DDBJ databases">
        <title>Convergent genome expansion in fungi linked to evolution of root-endophyte symbiosis.</title>
        <authorList>
            <consortium name="DOE Joint Genome Institute"/>
            <person name="Ke Y.-H."/>
            <person name="Bonito G."/>
            <person name="Liao H.-L."/>
            <person name="Looney B."/>
            <person name="Rojas-Flechas A."/>
            <person name="Nash J."/>
            <person name="Hameed K."/>
            <person name="Schadt C."/>
            <person name="Martin F."/>
            <person name="Crous P.W."/>
            <person name="Miettinen O."/>
            <person name="Magnuson J.K."/>
            <person name="Labbe J."/>
            <person name="Jacobson D."/>
            <person name="Doktycz M.J."/>
            <person name="Veneault-Fourrey C."/>
            <person name="Kuo A."/>
            <person name="Mondo S."/>
            <person name="Calhoun S."/>
            <person name="Riley R."/>
            <person name="Ohm R."/>
            <person name="LaButti K."/>
            <person name="Andreopoulos B."/>
            <person name="Pangilinan J."/>
            <person name="Nolan M."/>
            <person name="Tritt A."/>
            <person name="Clum A."/>
            <person name="Lipzen A."/>
            <person name="Daum C."/>
            <person name="Barry K."/>
            <person name="Grigoriev I.V."/>
            <person name="Vilgalys R."/>
        </authorList>
    </citation>
    <scope>NUCLEOTIDE SEQUENCE</scope>
    <source>
        <strain evidence="1">PMI_201</strain>
    </source>
</reference>
<keyword evidence="2" id="KW-1185">Reference proteome</keyword>
<dbReference type="RefSeq" id="XP_046075258.1">
    <property type="nucleotide sequence ID" value="XM_046209209.1"/>
</dbReference>
<accession>A0AAD4KYI3</accession>
<dbReference type="Proteomes" id="UP001201262">
    <property type="component" value="Unassembled WGS sequence"/>
</dbReference>
<dbReference type="AlphaFoldDB" id="A0AAD4KYI3"/>
<sequence length="163" mass="18683">MVDRWIKLLFSEASTSVDVPTTVIMIRQDLLRRYEPQYGSIQNFPANTAQQYGPGVKWARELLLWGWWRETSDSPCCTPPMVAVVGRDGLESIGGIRRHSISSPLKFRFKSFISGNCFPYGQFTWNATEQHPYVIIMTGKRRQLSRKLCIYSNSIGRSMDNGQ</sequence>
<protein>
    <submittedName>
        <fullName evidence="1">Uncharacterized protein</fullName>
    </submittedName>
</protein>
<proteinExistence type="predicted"/>
<organism evidence="1 2">
    <name type="scientific">Talaromyces proteolyticus</name>
    <dbReference type="NCBI Taxonomy" id="1131652"/>
    <lineage>
        <taxon>Eukaryota</taxon>
        <taxon>Fungi</taxon>
        <taxon>Dikarya</taxon>
        <taxon>Ascomycota</taxon>
        <taxon>Pezizomycotina</taxon>
        <taxon>Eurotiomycetes</taxon>
        <taxon>Eurotiomycetidae</taxon>
        <taxon>Eurotiales</taxon>
        <taxon>Trichocomaceae</taxon>
        <taxon>Talaromyces</taxon>
        <taxon>Talaromyces sect. Bacilispori</taxon>
    </lineage>
</organism>
<dbReference type="EMBL" id="JAJTJA010000003">
    <property type="protein sequence ID" value="KAH8701882.1"/>
    <property type="molecule type" value="Genomic_DNA"/>
</dbReference>
<gene>
    <name evidence="1" type="ORF">BGW36DRAFT_107534</name>
</gene>
<comment type="caution">
    <text evidence="1">The sequence shown here is derived from an EMBL/GenBank/DDBJ whole genome shotgun (WGS) entry which is preliminary data.</text>
</comment>
<evidence type="ECO:0000313" key="2">
    <source>
        <dbReference type="Proteomes" id="UP001201262"/>
    </source>
</evidence>